<keyword evidence="1" id="KW-0808">Transferase</keyword>
<dbReference type="GO" id="GO:0009254">
    <property type="term" value="P:peptidoglycan turnover"/>
    <property type="evidence" value="ECO:0007669"/>
    <property type="project" value="UniProtKB-UniRule"/>
</dbReference>
<evidence type="ECO:0000313" key="3">
    <source>
        <dbReference type="Proteomes" id="UP000182882"/>
    </source>
</evidence>
<feature type="binding site" evidence="1">
    <location>
        <begin position="4"/>
        <end position="11"/>
    </location>
    <ligand>
        <name>ATP</name>
        <dbReference type="ChEBI" id="CHEBI:30616"/>
    </ligand>
</feature>
<protein>
    <recommendedName>
        <fullName evidence="1">Anhydro-N-acetylmuramic acid kinase</fullName>
        <ecNumber evidence="1">2.7.1.170</ecNumber>
    </recommendedName>
    <alternativeName>
        <fullName evidence="1">AnhMurNAc kinase</fullName>
    </alternativeName>
</protein>
<keyword evidence="1" id="KW-0547">Nucleotide-binding</keyword>
<dbReference type="GO" id="GO:0005524">
    <property type="term" value="F:ATP binding"/>
    <property type="evidence" value="ECO:0007669"/>
    <property type="project" value="UniProtKB-UniRule"/>
</dbReference>
<organism evidence="2 3">
    <name type="scientific">Nitrosomonas ureae</name>
    <dbReference type="NCBI Taxonomy" id="44577"/>
    <lineage>
        <taxon>Bacteria</taxon>
        <taxon>Pseudomonadati</taxon>
        <taxon>Pseudomonadota</taxon>
        <taxon>Betaproteobacteria</taxon>
        <taxon>Nitrosomonadales</taxon>
        <taxon>Nitrosomonadaceae</taxon>
        <taxon>Nitrosomonas</taxon>
    </lineage>
</organism>
<sequence length="359" mass="38695">MMSGTSLDGVDVVLADLRATTPLLLGTCYCPYNDDLREALLLLHQPGYDELHRAAMLSNQLSRLYAKATADLLEKTGVLAAQIVAIGCHGQTIRHCPEPEKRYTIQLVNAALLAELTGITVVADLRSRDIAAGGQGAPLVPAFHEAVFKSSSRHRVIVNIGGIANITNLDPYHAITGFDCGPGNSLMDAWCLQHTGRNYDQNGQWAATGRVIPDLLDALLSAPFFAQIPPKSTGRDLFNLRWLEDKLQFSEESPEDVQATLLQLTVMSIAQAIDMHCLGAEEVYVCGGGGHNSLLINRLAEIMSGKKVALTDQLGITIDWVEAFAFAWLAQQAILRKPGNLTAVTGAKGSRILGAIYPA</sequence>
<dbReference type="CDD" id="cd24050">
    <property type="entry name" value="ASKHA_NBD_ANMK"/>
    <property type="match status" value="1"/>
</dbReference>
<dbReference type="GO" id="GO:0006040">
    <property type="term" value="P:amino sugar metabolic process"/>
    <property type="evidence" value="ECO:0007669"/>
    <property type="project" value="InterPro"/>
</dbReference>
<dbReference type="InterPro" id="IPR043129">
    <property type="entry name" value="ATPase_NBD"/>
</dbReference>
<dbReference type="Pfam" id="PF03702">
    <property type="entry name" value="AnmK"/>
    <property type="match status" value="1"/>
</dbReference>
<dbReference type="Gene3D" id="3.30.420.40">
    <property type="match status" value="2"/>
</dbReference>
<gene>
    <name evidence="1" type="primary">anmK</name>
    <name evidence="2" type="ORF">SAMN05216406_11610</name>
</gene>
<comment type="catalytic activity">
    <reaction evidence="1">
        <text>1,6-anhydro-N-acetyl-beta-muramate + ATP + H2O = N-acetyl-D-muramate 6-phosphate + ADP + H(+)</text>
        <dbReference type="Rhea" id="RHEA:24952"/>
        <dbReference type="ChEBI" id="CHEBI:15377"/>
        <dbReference type="ChEBI" id="CHEBI:15378"/>
        <dbReference type="ChEBI" id="CHEBI:30616"/>
        <dbReference type="ChEBI" id="CHEBI:58690"/>
        <dbReference type="ChEBI" id="CHEBI:58722"/>
        <dbReference type="ChEBI" id="CHEBI:456216"/>
        <dbReference type="EC" id="2.7.1.170"/>
    </reaction>
</comment>
<dbReference type="HAMAP" id="MF_01270">
    <property type="entry name" value="AnhMurNAc_kinase"/>
    <property type="match status" value="1"/>
</dbReference>
<name>A0A0S3AI88_9PROT</name>
<dbReference type="GO" id="GO:0016773">
    <property type="term" value="F:phosphotransferase activity, alcohol group as acceptor"/>
    <property type="evidence" value="ECO:0007669"/>
    <property type="project" value="UniProtKB-UniRule"/>
</dbReference>
<dbReference type="Proteomes" id="UP000182882">
    <property type="component" value="Unassembled WGS sequence"/>
</dbReference>
<comment type="pathway">
    <text evidence="1">Cell wall biogenesis; peptidoglycan recycling.</text>
</comment>
<reference evidence="3" key="1">
    <citation type="submission" date="2016-10" db="EMBL/GenBank/DDBJ databases">
        <authorList>
            <person name="Varghese N."/>
            <person name="Submissions S."/>
        </authorList>
    </citation>
    <scope>NUCLEOTIDE SEQUENCE [LARGE SCALE GENOMIC DNA]</scope>
    <source>
        <strain evidence="3">Nm10</strain>
    </source>
</reference>
<keyword evidence="1" id="KW-0119">Carbohydrate metabolism</keyword>
<comment type="similarity">
    <text evidence="1">Belongs to the anhydro-N-acetylmuramic acid kinase family.</text>
</comment>
<dbReference type="NCBIfam" id="NF007139">
    <property type="entry name" value="PRK09585.1-3"/>
    <property type="match status" value="1"/>
</dbReference>
<dbReference type="SUPFAM" id="SSF53067">
    <property type="entry name" value="Actin-like ATPase domain"/>
    <property type="match status" value="1"/>
</dbReference>
<comment type="function">
    <text evidence="1">Catalyzes the specific phosphorylation of 1,6-anhydro-N-acetylmuramic acid (anhMurNAc) with the simultaneous cleavage of the 1,6-anhydro ring, generating MurNAc-6-P. Is required for the utilization of anhMurNAc either imported from the medium or derived from its own cell wall murein, and thus plays a role in cell wall recycling.</text>
</comment>
<dbReference type="GO" id="GO:0016301">
    <property type="term" value="F:kinase activity"/>
    <property type="evidence" value="ECO:0007669"/>
    <property type="project" value="UniProtKB-KW"/>
</dbReference>
<dbReference type="UniPathway" id="UPA00544"/>
<dbReference type="UniPathway" id="UPA00343"/>
<comment type="pathway">
    <text evidence="1">Amino-sugar metabolism; 1,6-anhydro-N-acetylmuramate degradation.</text>
</comment>
<evidence type="ECO:0000313" key="2">
    <source>
        <dbReference type="EMBL" id="SDT99731.1"/>
    </source>
</evidence>
<dbReference type="EC" id="2.7.1.170" evidence="1"/>
<dbReference type="KEGG" id="nur:ATY38_06360"/>
<keyword evidence="1 2" id="KW-0418">Kinase</keyword>
<accession>A0A0S3AI88</accession>
<dbReference type="GO" id="GO:0097175">
    <property type="term" value="P:1,6-anhydro-N-acetyl-beta-muramic acid catabolic process"/>
    <property type="evidence" value="ECO:0007669"/>
    <property type="project" value="UniProtKB-UniRule"/>
</dbReference>
<keyword evidence="3" id="KW-1185">Reference proteome</keyword>
<dbReference type="EMBL" id="FNLN01000016">
    <property type="protein sequence ID" value="SDT99731.1"/>
    <property type="molecule type" value="Genomic_DNA"/>
</dbReference>
<keyword evidence="1" id="KW-0067">ATP-binding</keyword>
<dbReference type="PANTHER" id="PTHR30605">
    <property type="entry name" value="ANHYDRO-N-ACETYLMURAMIC ACID KINASE"/>
    <property type="match status" value="1"/>
</dbReference>
<proteinExistence type="inferred from homology"/>
<evidence type="ECO:0000256" key="1">
    <source>
        <dbReference type="HAMAP-Rule" id="MF_01270"/>
    </source>
</evidence>
<dbReference type="RefSeq" id="WP_062558574.1">
    <property type="nucleotide sequence ID" value="NZ_CP013341.1"/>
</dbReference>
<dbReference type="PANTHER" id="PTHR30605:SF0">
    <property type="entry name" value="ANHYDRO-N-ACETYLMURAMIC ACID KINASE"/>
    <property type="match status" value="1"/>
</dbReference>
<dbReference type="InterPro" id="IPR005338">
    <property type="entry name" value="Anhydro_N_Ac-Mur_kinase"/>
</dbReference>
<dbReference type="AlphaFoldDB" id="A0A0S3AI88"/>